<evidence type="ECO:0000256" key="3">
    <source>
        <dbReference type="ARBA" id="ARBA00023125"/>
    </source>
</evidence>
<dbReference type="Proteomes" id="UP000344571">
    <property type="component" value="Chromosome"/>
</dbReference>
<keyword evidence="3" id="KW-0238">DNA-binding</keyword>
<organism evidence="6 8">
    <name type="scientific">Halopseudomonas pelagia</name>
    <dbReference type="NCBI Taxonomy" id="553151"/>
    <lineage>
        <taxon>Bacteria</taxon>
        <taxon>Pseudomonadati</taxon>
        <taxon>Pseudomonadota</taxon>
        <taxon>Gammaproteobacteria</taxon>
        <taxon>Pseudomonadales</taxon>
        <taxon>Pseudomonadaceae</taxon>
        <taxon>Halopseudomonas</taxon>
    </lineage>
</organism>
<evidence type="ECO:0000313" key="8">
    <source>
        <dbReference type="Proteomes" id="UP000243750"/>
    </source>
</evidence>
<proteinExistence type="inferred from homology"/>
<dbReference type="InterPro" id="IPR013762">
    <property type="entry name" value="Integrase-like_cat_sf"/>
</dbReference>
<dbReference type="CDD" id="cd00801">
    <property type="entry name" value="INT_P4_C"/>
    <property type="match status" value="1"/>
</dbReference>
<evidence type="ECO:0000259" key="5">
    <source>
        <dbReference type="PROSITE" id="PS51898"/>
    </source>
</evidence>
<accession>A0AA91U3U5</accession>
<dbReference type="EMBL" id="NWMT01000088">
    <property type="protein sequence ID" value="PCC99958.1"/>
    <property type="molecule type" value="Genomic_DNA"/>
</dbReference>
<dbReference type="RefSeq" id="WP_096346287.1">
    <property type="nucleotide sequence ID" value="NZ_CP033116.1"/>
</dbReference>
<keyword evidence="2" id="KW-0229">DNA integration</keyword>
<comment type="similarity">
    <text evidence="1">Belongs to the 'phage' integrase family.</text>
</comment>
<dbReference type="InterPro" id="IPR002104">
    <property type="entry name" value="Integrase_catalytic"/>
</dbReference>
<evidence type="ECO:0000256" key="4">
    <source>
        <dbReference type="ARBA" id="ARBA00023172"/>
    </source>
</evidence>
<dbReference type="Pfam" id="PF00589">
    <property type="entry name" value="Phage_integrase"/>
    <property type="match status" value="1"/>
</dbReference>
<evidence type="ECO:0000256" key="2">
    <source>
        <dbReference type="ARBA" id="ARBA00022908"/>
    </source>
</evidence>
<dbReference type="Gene3D" id="1.10.150.130">
    <property type="match status" value="1"/>
</dbReference>
<dbReference type="Gene3D" id="3.30.160.390">
    <property type="entry name" value="Integrase, DNA-binding domain"/>
    <property type="match status" value="1"/>
</dbReference>
<dbReference type="InterPro" id="IPR053876">
    <property type="entry name" value="Phage_int_M"/>
</dbReference>
<dbReference type="Pfam" id="PF22022">
    <property type="entry name" value="Phage_int_M"/>
    <property type="match status" value="1"/>
</dbReference>
<evidence type="ECO:0000256" key="1">
    <source>
        <dbReference type="ARBA" id="ARBA00008857"/>
    </source>
</evidence>
<dbReference type="InterPro" id="IPR025166">
    <property type="entry name" value="Integrase_DNA_bind_dom"/>
</dbReference>
<dbReference type="PANTHER" id="PTHR30629">
    <property type="entry name" value="PROPHAGE INTEGRASE"/>
    <property type="match status" value="1"/>
</dbReference>
<reference evidence="7 9" key="2">
    <citation type="submission" date="2018-10" db="EMBL/GenBank/DDBJ databases">
        <title>Complete genome sequence of Pseudomonas pelagia strain Kongs-67.</title>
        <authorList>
            <person name="Sinha R.K."/>
            <person name="Krishnan K."/>
        </authorList>
    </citation>
    <scope>NUCLEOTIDE SEQUENCE [LARGE SCALE GENOMIC DNA]</scope>
    <source>
        <strain evidence="7 9">Kongs-67</strain>
    </source>
</reference>
<dbReference type="InterPro" id="IPR038488">
    <property type="entry name" value="Integrase_DNA-bd_sf"/>
</dbReference>
<dbReference type="PANTHER" id="PTHR30629:SF2">
    <property type="entry name" value="PROPHAGE INTEGRASE INTS-RELATED"/>
    <property type="match status" value="1"/>
</dbReference>
<evidence type="ECO:0000313" key="6">
    <source>
        <dbReference type="EMBL" id="PCC99958.1"/>
    </source>
</evidence>
<dbReference type="AlphaFoldDB" id="A0AA91U3U5"/>
<dbReference type="Proteomes" id="UP000243750">
    <property type="component" value="Unassembled WGS sequence"/>
</dbReference>
<name>A0AA91U3U5_9GAMM</name>
<dbReference type="GO" id="GO:0003677">
    <property type="term" value="F:DNA binding"/>
    <property type="evidence" value="ECO:0007669"/>
    <property type="project" value="UniProtKB-KW"/>
</dbReference>
<sequence>MRRKDIKRRPLSDTVLSNLEPEPKLYREQDGNNLYFKVKPDGKKAWELRYKRTDGKWSWLGLGIYPSVSGSRARELAEKYRKQISDGHDPVAKKNQLKADLKNVAESSFKMLALDWFEGRKDRWGESYQKRVMGAFELHVFPVMGKRDFREITPLEWFRFFQKMQKKGILDQTENVRRSCRGVYNLAKVTGRVTSNPVDGLEEELYKHTSKNYPHVPPDDLPELVYKIKEMSEERFSPEIRYGLSILMQLAVRPTELREAPWSEFDLKKALWEIPAERNKSGRALLVPLSKEVMADLLELRKISGGYQLLFPGRHDQSKPLSNMAFNMALRRLGYEGRQVGHGFRHVMSTCLNENDFNKQHVEAQLNHFEKGVAGDYNKAIYIKQRTKMMQWYSQHLHQLADDYRLTCNQ</sequence>
<dbReference type="PROSITE" id="PS51898">
    <property type="entry name" value="TYR_RECOMBINASE"/>
    <property type="match status" value="1"/>
</dbReference>
<keyword evidence="4" id="KW-0233">DNA recombination</keyword>
<feature type="domain" description="Tyr recombinase" evidence="5">
    <location>
        <begin position="211"/>
        <end position="390"/>
    </location>
</feature>
<evidence type="ECO:0000313" key="7">
    <source>
        <dbReference type="EMBL" id="QFY58750.1"/>
    </source>
</evidence>
<reference evidence="6 8" key="1">
    <citation type="submission" date="2017-09" db="EMBL/GenBank/DDBJ databases">
        <title>Bacterial and phytoplankton interrelationship in Kongsfjorden, an Arctic fjord.</title>
        <authorList>
            <person name="Sinha R."/>
            <person name="Krishnan K."/>
        </authorList>
    </citation>
    <scope>NUCLEOTIDE SEQUENCE [LARGE SCALE GENOMIC DNA]</scope>
    <source>
        <strain evidence="6 8">58</strain>
    </source>
</reference>
<dbReference type="Gene3D" id="1.10.443.10">
    <property type="entry name" value="Intergrase catalytic core"/>
    <property type="match status" value="1"/>
</dbReference>
<dbReference type="EMBL" id="CP033116">
    <property type="protein sequence ID" value="QFY58750.1"/>
    <property type="molecule type" value="Genomic_DNA"/>
</dbReference>
<dbReference type="InterPro" id="IPR011010">
    <property type="entry name" value="DNA_brk_join_enz"/>
</dbReference>
<dbReference type="Pfam" id="PF13356">
    <property type="entry name" value="Arm-DNA-bind_3"/>
    <property type="match status" value="1"/>
</dbReference>
<dbReference type="GO" id="GO:0015074">
    <property type="term" value="P:DNA integration"/>
    <property type="evidence" value="ECO:0007669"/>
    <property type="project" value="UniProtKB-KW"/>
</dbReference>
<keyword evidence="9" id="KW-1185">Reference proteome</keyword>
<dbReference type="GO" id="GO:0006310">
    <property type="term" value="P:DNA recombination"/>
    <property type="evidence" value="ECO:0007669"/>
    <property type="project" value="UniProtKB-KW"/>
</dbReference>
<protein>
    <submittedName>
        <fullName evidence="7">DUF4102 domain-containing protein</fullName>
    </submittedName>
    <submittedName>
        <fullName evidence="6">Integrase</fullName>
    </submittedName>
</protein>
<evidence type="ECO:0000313" key="9">
    <source>
        <dbReference type="Proteomes" id="UP000344571"/>
    </source>
</evidence>
<dbReference type="SUPFAM" id="SSF56349">
    <property type="entry name" value="DNA breaking-rejoining enzymes"/>
    <property type="match status" value="1"/>
</dbReference>
<gene>
    <name evidence="6" type="ORF">CO192_07710</name>
    <name evidence="7" type="ORF">EAO82_08680</name>
</gene>
<dbReference type="InterPro" id="IPR010998">
    <property type="entry name" value="Integrase_recombinase_N"/>
</dbReference>
<dbReference type="InterPro" id="IPR050808">
    <property type="entry name" value="Phage_Integrase"/>
</dbReference>